<gene>
    <name evidence="10" type="primary">LOC109396553</name>
</gene>
<dbReference type="InterPro" id="IPR017907">
    <property type="entry name" value="Znf_RING_CS"/>
</dbReference>
<dbReference type="SUPFAM" id="SSF57845">
    <property type="entry name" value="B-box zinc-binding domain"/>
    <property type="match status" value="1"/>
</dbReference>
<evidence type="ECO:0000259" key="7">
    <source>
        <dbReference type="PROSITE" id="PS50119"/>
    </source>
</evidence>
<name>A0A8B7TE18_HIPAR</name>
<feature type="domain" description="B30.2/SPRY" evidence="8">
    <location>
        <begin position="322"/>
        <end position="538"/>
    </location>
</feature>
<dbReference type="InterPro" id="IPR003879">
    <property type="entry name" value="Butyrophylin_SPRY"/>
</dbReference>
<evidence type="ECO:0000256" key="3">
    <source>
        <dbReference type="ARBA" id="ARBA00022833"/>
    </source>
</evidence>
<evidence type="ECO:0000256" key="2">
    <source>
        <dbReference type="ARBA" id="ARBA00022771"/>
    </source>
</evidence>
<evidence type="ECO:0000256" key="1">
    <source>
        <dbReference type="ARBA" id="ARBA00022723"/>
    </source>
</evidence>
<dbReference type="PROSITE" id="PS50188">
    <property type="entry name" value="B302_SPRY"/>
    <property type="match status" value="1"/>
</dbReference>
<accession>A0A8B7TE18</accession>
<feature type="domain" description="RING-type" evidence="6">
    <location>
        <begin position="56"/>
        <end position="100"/>
    </location>
</feature>
<dbReference type="Pfam" id="PF13445">
    <property type="entry name" value="zf-RING_UBOX"/>
    <property type="match status" value="1"/>
</dbReference>
<dbReference type="InterPro" id="IPR001870">
    <property type="entry name" value="B30.2/SPRY"/>
</dbReference>
<dbReference type="Pfam" id="PF00643">
    <property type="entry name" value="zf-B_box"/>
    <property type="match status" value="1"/>
</dbReference>
<dbReference type="InterPro" id="IPR000315">
    <property type="entry name" value="Znf_B-box"/>
</dbReference>
<protein>
    <submittedName>
        <fullName evidence="10">E3 ubiquitin-protein ligase TRIM22-like isoform X1</fullName>
    </submittedName>
</protein>
<feature type="domain" description="B box-type" evidence="7">
    <location>
        <begin position="132"/>
        <end position="173"/>
    </location>
</feature>
<dbReference type="SMART" id="SM00184">
    <property type="entry name" value="RING"/>
    <property type="match status" value="1"/>
</dbReference>
<dbReference type="InterPro" id="IPR003877">
    <property type="entry name" value="SPRY_dom"/>
</dbReference>
<evidence type="ECO:0000259" key="8">
    <source>
        <dbReference type="PROSITE" id="PS50188"/>
    </source>
</evidence>
<dbReference type="PANTHER" id="PTHR24103">
    <property type="entry name" value="E3 UBIQUITIN-PROTEIN LIGASE TRIM"/>
    <property type="match status" value="1"/>
</dbReference>
<dbReference type="SUPFAM" id="SSF57850">
    <property type="entry name" value="RING/U-box"/>
    <property type="match status" value="1"/>
</dbReference>
<dbReference type="Gene3D" id="2.60.120.920">
    <property type="match status" value="1"/>
</dbReference>
<dbReference type="CDD" id="cd16591">
    <property type="entry name" value="RING-HC_TRIM5-like_C-IV"/>
    <property type="match status" value="1"/>
</dbReference>
<dbReference type="KEGG" id="hai:109396553"/>
<evidence type="ECO:0000313" key="9">
    <source>
        <dbReference type="Proteomes" id="UP000694851"/>
    </source>
</evidence>
<dbReference type="SMART" id="SM00449">
    <property type="entry name" value="SPRY"/>
    <property type="match status" value="1"/>
</dbReference>
<dbReference type="GeneID" id="109396553"/>
<dbReference type="SMART" id="SM00336">
    <property type="entry name" value="BBOX"/>
    <property type="match status" value="1"/>
</dbReference>
<dbReference type="GO" id="GO:0008270">
    <property type="term" value="F:zinc ion binding"/>
    <property type="evidence" value="ECO:0007669"/>
    <property type="project" value="UniProtKB-KW"/>
</dbReference>
<dbReference type="Gene3D" id="3.30.40.10">
    <property type="entry name" value="Zinc/RING finger domain, C3HC4 (zinc finger)"/>
    <property type="match status" value="1"/>
</dbReference>
<sequence>MENCELMGKKDEKLIRKAITYGERTRPAGVCEQEEPQRSKAMDFPAQLNIAEELTCPMCLQLLTEPLSLDCGHSFCQACITANNESVSAPGGECHCPVCQSRYQPWNLCPNLQLANIVKKLMEVKTTSQQWQGADLCEQHGENRLIFCKEDGKAICKLCVLSVEHHGHQMFPIEQVAQECQEKLQEALKRLTEEEQEAEKLEADISDERATWKNHMQTERQKILEGFDEMRGILDREQQRELQKLEDDEVNVLDNLAVAKDQVAQQRQYMGELILDLQHQIWGSSIDTLQDVINVIRRSESWTLKKPKIVSKKLKSAFRAPDLGRILQLFKELTEVQSYWVDFKLNPVNSPSAGLISEDQRQVTVEKSFMFKNVYPCNPSSFDVLGCQNFSSGKYYWEVDVSGKRAWILGVFSNISNFNTKKSSGFVFNPNVNYQNIYSRFRPENGYWVVGLQNESEYNAFEDSSTADPKVLTLFMAVPPCRVGVFLDYEAGTLSFFNITNHGSLIYKFSKCRFPPTVYPYFNPWNCPAPMTLCQPNS</sequence>
<dbReference type="Pfam" id="PF00622">
    <property type="entry name" value="SPRY"/>
    <property type="match status" value="1"/>
</dbReference>
<keyword evidence="9" id="KW-1185">Reference proteome</keyword>
<dbReference type="PROSITE" id="PS50119">
    <property type="entry name" value="ZF_BBOX"/>
    <property type="match status" value="1"/>
</dbReference>
<dbReference type="SUPFAM" id="SSF49899">
    <property type="entry name" value="Concanavalin A-like lectins/glucanases"/>
    <property type="match status" value="1"/>
</dbReference>
<keyword evidence="1" id="KW-0479">Metal-binding</keyword>
<dbReference type="InterPro" id="IPR027370">
    <property type="entry name" value="Znf-RING_euk"/>
</dbReference>
<dbReference type="PROSITE" id="PS50089">
    <property type="entry name" value="ZF_RING_2"/>
    <property type="match status" value="1"/>
</dbReference>
<evidence type="ECO:0000313" key="10">
    <source>
        <dbReference type="RefSeq" id="XP_019523961.1"/>
    </source>
</evidence>
<dbReference type="InterPro" id="IPR001841">
    <property type="entry name" value="Znf_RING"/>
</dbReference>
<dbReference type="PROSITE" id="PS00518">
    <property type="entry name" value="ZF_RING_1"/>
    <property type="match status" value="1"/>
</dbReference>
<dbReference type="PRINTS" id="PR01407">
    <property type="entry name" value="BUTYPHLNCDUF"/>
</dbReference>
<keyword evidence="2 4" id="KW-0863">Zinc-finger</keyword>
<keyword evidence="3" id="KW-0862">Zinc</keyword>
<dbReference type="Proteomes" id="UP000694851">
    <property type="component" value="Unplaced"/>
</dbReference>
<dbReference type="InterPro" id="IPR050143">
    <property type="entry name" value="TRIM/RBCC"/>
</dbReference>
<dbReference type="OrthoDB" id="264917at2759"/>
<dbReference type="InterPro" id="IPR013320">
    <property type="entry name" value="ConA-like_dom_sf"/>
</dbReference>
<dbReference type="InterPro" id="IPR043136">
    <property type="entry name" value="B30.2/SPRY_sf"/>
</dbReference>
<dbReference type="RefSeq" id="XP_019523961.1">
    <property type="nucleotide sequence ID" value="XM_019668416.1"/>
</dbReference>
<evidence type="ECO:0000256" key="5">
    <source>
        <dbReference type="SAM" id="Coils"/>
    </source>
</evidence>
<keyword evidence="5" id="KW-0175">Coiled coil</keyword>
<feature type="coiled-coil region" evidence="5">
    <location>
        <begin position="174"/>
        <end position="211"/>
    </location>
</feature>
<proteinExistence type="predicted"/>
<dbReference type="AlphaFoldDB" id="A0A8B7TE18"/>
<evidence type="ECO:0000259" key="6">
    <source>
        <dbReference type="PROSITE" id="PS50089"/>
    </source>
</evidence>
<dbReference type="InterPro" id="IPR013083">
    <property type="entry name" value="Znf_RING/FYVE/PHD"/>
</dbReference>
<organism evidence="9 10">
    <name type="scientific">Hipposideros armiger</name>
    <name type="common">Great Himalayan leaf-nosed bat</name>
    <dbReference type="NCBI Taxonomy" id="186990"/>
    <lineage>
        <taxon>Eukaryota</taxon>
        <taxon>Metazoa</taxon>
        <taxon>Chordata</taxon>
        <taxon>Craniata</taxon>
        <taxon>Vertebrata</taxon>
        <taxon>Euteleostomi</taxon>
        <taxon>Mammalia</taxon>
        <taxon>Eutheria</taxon>
        <taxon>Laurasiatheria</taxon>
        <taxon>Chiroptera</taxon>
        <taxon>Yinpterochiroptera</taxon>
        <taxon>Rhinolophoidea</taxon>
        <taxon>Hipposideridae</taxon>
        <taxon>Hipposideros</taxon>
    </lineage>
</organism>
<evidence type="ECO:0000256" key="4">
    <source>
        <dbReference type="PROSITE-ProRule" id="PRU00024"/>
    </source>
</evidence>
<reference evidence="10" key="1">
    <citation type="submission" date="2025-08" db="UniProtKB">
        <authorList>
            <consortium name="RefSeq"/>
        </authorList>
    </citation>
    <scope>IDENTIFICATION</scope>
    <source>
        <tissue evidence="10">Muscle</tissue>
    </source>
</reference>
<dbReference type="Gene3D" id="3.30.160.60">
    <property type="entry name" value="Classic Zinc Finger"/>
    <property type="match status" value="1"/>
</dbReference>